<dbReference type="GeneID" id="30986086"/>
<dbReference type="OrthoDB" id="15893at2759"/>
<dbReference type="STRING" id="984487.A0A1E4SBQ5"/>
<accession>A0A1E4SBQ5</accession>
<dbReference type="AlphaFoldDB" id="A0A1E4SBQ5"/>
<proteinExistence type="predicted"/>
<reference evidence="2" key="1">
    <citation type="submission" date="2016-05" db="EMBL/GenBank/DDBJ databases">
        <title>Comparative genomics of biotechnologically important yeasts.</title>
        <authorList>
            <consortium name="DOE Joint Genome Institute"/>
            <person name="Riley R."/>
            <person name="Haridas S."/>
            <person name="Wolfe K.H."/>
            <person name="Lopes M.R."/>
            <person name="Hittinger C.T."/>
            <person name="Goker M."/>
            <person name="Salamov A."/>
            <person name="Wisecaver J."/>
            <person name="Long T.M."/>
            <person name="Aerts A.L."/>
            <person name="Barry K."/>
            <person name="Choi C."/>
            <person name="Clum A."/>
            <person name="Coughlan A.Y."/>
            <person name="Deshpande S."/>
            <person name="Douglass A.P."/>
            <person name="Hanson S.J."/>
            <person name="Klenk H.-P."/>
            <person name="Labutti K."/>
            <person name="Lapidus A."/>
            <person name="Lindquist E."/>
            <person name="Lipzen A."/>
            <person name="Meier-Kolthoff J.P."/>
            <person name="Ohm R.A."/>
            <person name="Otillar R.P."/>
            <person name="Pangilinan J."/>
            <person name="Peng Y."/>
            <person name="Rokas A."/>
            <person name="Rosa C.A."/>
            <person name="Scheuner C."/>
            <person name="Sibirny A.A."/>
            <person name="Slot J.C."/>
            <person name="Stielow J.B."/>
            <person name="Sun H."/>
            <person name="Kurtzman C.P."/>
            <person name="Blackwell M."/>
            <person name="Grigoriev I.V."/>
            <person name="Jeffries T.W."/>
        </authorList>
    </citation>
    <scope>NUCLEOTIDE SEQUENCE [LARGE SCALE GENOMIC DNA]</scope>
    <source>
        <strain evidence="2">NRRL Y-17324</strain>
    </source>
</reference>
<evidence type="ECO:0008006" key="3">
    <source>
        <dbReference type="Google" id="ProtNLM"/>
    </source>
</evidence>
<dbReference type="PANTHER" id="PTHR28015:SF1">
    <property type="entry name" value="ATP SYNTHASE ASSEMBLY FACTOR FMC1, MITOCHONDRIAL"/>
    <property type="match status" value="1"/>
</dbReference>
<evidence type="ECO:0000313" key="2">
    <source>
        <dbReference type="Proteomes" id="UP000094285"/>
    </source>
</evidence>
<dbReference type="Proteomes" id="UP000094285">
    <property type="component" value="Unassembled WGS sequence"/>
</dbReference>
<keyword evidence="2" id="KW-1185">Reference proteome</keyword>
<organism evidence="1 2">
    <name type="scientific">Suhomyces tanzawaensis NRRL Y-17324</name>
    <dbReference type="NCBI Taxonomy" id="984487"/>
    <lineage>
        <taxon>Eukaryota</taxon>
        <taxon>Fungi</taxon>
        <taxon>Dikarya</taxon>
        <taxon>Ascomycota</taxon>
        <taxon>Saccharomycotina</taxon>
        <taxon>Pichiomycetes</taxon>
        <taxon>Debaryomycetaceae</taxon>
        <taxon>Suhomyces</taxon>
    </lineage>
</organism>
<dbReference type="GO" id="GO:0033615">
    <property type="term" value="P:mitochondrial proton-transporting ATP synthase complex assembly"/>
    <property type="evidence" value="ECO:0007669"/>
    <property type="project" value="InterPro"/>
</dbReference>
<dbReference type="RefSeq" id="XP_020062030.1">
    <property type="nucleotide sequence ID" value="XM_020211950.1"/>
</dbReference>
<dbReference type="InterPro" id="IPR039196">
    <property type="entry name" value="Fmc1"/>
</dbReference>
<gene>
    <name evidence="1" type="ORF">CANTADRAFT_92477</name>
</gene>
<name>A0A1E4SBQ5_9ASCO</name>
<dbReference type="Pfam" id="PF13233">
    <property type="entry name" value="Complex1_LYR_2"/>
    <property type="match status" value="1"/>
</dbReference>
<dbReference type="PANTHER" id="PTHR28015">
    <property type="entry name" value="ATP SYNTHASE ASSEMBLY FACTOR FMC1, MITOCHONDRIAL"/>
    <property type="match status" value="1"/>
</dbReference>
<dbReference type="EMBL" id="KV453917">
    <property type="protein sequence ID" value="ODV76908.1"/>
    <property type="molecule type" value="Genomic_DNA"/>
</dbReference>
<sequence length="149" mass="16835">MSTIATKTFPSFKTLYKNLTKELLTIQNASGKIHAAKDLEKQQAMLQYKKLTLIKQGKDFKEVDAKLKQLASGEFEDAKVLEQSALLKLLVEGDQTSKADLNHMSNVVTFLKSQRTYTELIERYNPGLKMSQEENVRKTANRVGLSVPE</sequence>
<protein>
    <recommendedName>
        <fullName evidence="3">ATP synthase assembly factor FMC1, mitochondrial</fullName>
    </recommendedName>
</protein>
<dbReference type="GO" id="GO:0005759">
    <property type="term" value="C:mitochondrial matrix"/>
    <property type="evidence" value="ECO:0007669"/>
    <property type="project" value="TreeGrafter"/>
</dbReference>
<evidence type="ECO:0000313" key="1">
    <source>
        <dbReference type="EMBL" id="ODV76908.1"/>
    </source>
</evidence>